<dbReference type="Gene3D" id="2.60.120.10">
    <property type="entry name" value="Jelly Rolls"/>
    <property type="match status" value="1"/>
</dbReference>
<dbReference type="Proteomes" id="UP000191135">
    <property type="component" value="Chromosome"/>
</dbReference>
<evidence type="ECO:0000256" key="1">
    <source>
        <dbReference type="ARBA" id="ARBA00023125"/>
    </source>
</evidence>
<dbReference type="InterPro" id="IPR010982">
    <property type="entry name" value="Lambda_DNA-bd_dom_sf"/>
</dbReference>
<dbReference type="CDD" id="cd02209">
    <property type="entry name" value="cupin_XRE_C"/>
    <property type="match status" value="1"/>
</dbReference>
<dbReference type="InterPro" id="IPR011051">
    <property type="entry name" value="RmlC_Cupin_sf"/>
</dbReference>
<dbReference type="EMBL" id="CP020330">
    <property type="protein sequence ID" value="AQZ51146.1"/>
    <property type="molecule type" value="Genomic_DNA"/>
</dbReference>
<dbReference type="KEGG" id="mmed:Mame_01802"/>
<accession>A0A1U9Z0B9</accession>
<dbReference type="SUPFAM" id="SSF51182">
    <property type="entry name" value="RmlC-like cupins"/>
    <property type="match status" value="1"/>
</dbReference>
<evidence type="ECO:0000259" key="2">
    <source>
        <dbReference type="PROSITE" id="PS50943"/>
    </source>
</evidence>
<dbReference type="OrthoDB" id="9814751at2"/>
<dbReference type="InterPro" id="IPR013096">
    <property type="entry name" value="Cupin_2"/>
</dbReference>
<dbReference type="GO" id="GO:0003677">
    <property type="term" value="F:DNA binding"/>
    <property type="evidence" value="ECO:0007669"/>
    <property type="project" value="UniProtKB-KW"/>
</dbReference>
<dbReference type="InterPro" id="IPR001387">
    <property type="entry name" value="Cro/C1-type_HTH"/>
</dbReference>
<dbReference type="CDD" id="cd00093">
    <property type="entry name" value="HTH_XRE"/>
    <property type="match status" value="1"/>
</dbReference>
<dbReference type="GO" id="GO:0005829">
    <property type="term" value="C:cytosol"/>
    <property type="evidence" value="ECO:0007669"/>
    <property type="project" value="TreeGrafter"/>
</dbReference>
<proteinExistence type="predicted"/>
<protein>
    <submittedName>
        <fullName evidence="3">HTH-type transcriptional regulator PuuR</fullName>
    </submittedName>
</protein>
<gene>
    <name evidence="3" type="primary">puuR_2</name>
    <name evidence="3" type="ORF">Mame_01802</name>
</gene>
<dbReference type="STRING" id="1122214.Mame_01802"/>
<dbReference type="InterPro" id="IPR014710">
    <property type="entry name" value="RmlC-like_jellyroll"/>
</dbReference>
<dbReference type="Gene3D" id="1.10.260.40">
    <property type="entry name" value="lambda repressor-like DNA-binding domains"/>
    <property type="match status" value="1"/>
</dbReference>
<dbReference type="eggNOG" id="COG0662">
    <property type="taxonomic scope" value="Bacteria"/>
</dbReference>
<evidence type="ECO:0000313" key="3">
    <source>
        <dbReference type="EMBL" id="AQZ51146.1"/>
    </source>
</evidence>
<dbReference type="PANTHER" id="PTHR46797:SF11">
    <property type="entry name" value="HTH-TYPE TRANSCRIPTIONAL REGULATOR PUUR"/>
    <property type="match status" value="1"/>
</dbReference>
<keyword evidence="4" id="KW-1185">Reference proteome</keyword>
<dbReference type="eggNOG" id="COG1476">
    <property type="taxonomic scope" value="Bacteria"/>
</dbReference>
<dbReference type="GO" id="GO:0003700">
    <property type="term" value="F:DNA-binding transcription factor activity"/>
    <property type="evidence" value="ECO:0007669"/>
    <property type="project" value="TreeGrafter"/>
</dbReference>
<dbReference type="Pfam" id="PF07883">
    <property type="entry name" value="Cupin_2"/>
    <property type="match status" value="1"/>
</dbReference>
<dbReference type="InterPro" id="IPR050807">
    <property type="entry name" value="TransReg_Diox_bact_type"/>
</dbReference>
<dbReference type="RefSeq" id="WP_018067678.1">
    <property type="nucleotide sequence ID" value="NZ_AQWH01000050.1"/>
</dbReference>
<dbReference type="PROSITE" id="PS50943">
    <property type="entry name" value="HTH_CROC1"/>
    <property type="match status" value="1"/>
</dbReference>
<dbReference type="SUPFAM" id="SSF47413">
    <property type="entry name" value="lambda repressor-like DNA-binding domains"/>
    <property type="match status" value="1"/>
</dbReference>
<evidence type="ECO:0000313" key="4">
    <source>
        <dbReference type="Proteomes" id="UP000191135"/>
    </source>
</evidence>
<dbReference type="AlphaFoldDB" id="A0A1U9Z0B9"/>
<reference evidence="3 4" key="1">
    <citation type="submission" date="2017-03" db="EMBL/GenBank/DDBJ databases">
        <title>Foreign affairs: Plasmid Transfer between Roseobacters and Rhizobia.</title>
        <authorList>
            <person name="Bartling P."/>
            <person name="Bunk B."/>
            <person name="Overmann J."/>
            <person name="Brinkmann H."/>
            <person name="Petersen J."/>
        </authorList>
    </citation>
    <scope>NUCLEOTIDE SEQUENCE [LARGE SCALE GENOMIC DNA]</scope>
    <source>
        <strain evidence="3 4">MACL11</strain>
    </source>
</reference>
<keyword evidence="1" id="KW-0238">DNA-binding</keyword>
<sequence>MQNTDALSIDVGIRLRAIREAHGYSQRELARRAGVTNGFISQLESARINTSLSALKRVLDGIPIGLSDFFAYEPERQDKVFYAASELREIGKGRISYRQVGGNLLGHDLQMLYEVYEPGADTGRVMLSHEGEEAGIVIEGHLELTVDGERKILGPGDAYLFKSRKPHRFKALRNGRCVVVSACTPPSF</sequence>
<feature type="domain" description="HTH cro/C1-type" evidence="2">
    <location>
        <begin position="15"/>
        <end position="69"/>
    </location>
</feature>
<name>A0A1U9Z0B9_9HYPH</name>
<dbReference type="Pfam" id="PF01381">
    <property type="entry name" value="HTH_3"/>
    <property type="match status" value="1"/>
</dbReference>
<dbReference type="PANTHER" id="PTHR46797">
    <property type="entry name" value="HTH-TYPE TRANSCRIPTIONAL REGULATOR"/>
    <property type="match status" value="1"/>
</dbReference>
<dbReference type="SMART" id="SM00530">
    <property type="entry name" value="HTH_XRE"/>
    <property type="match status" value="1"/>
</dbReference>
<organism evidence="3 4">
    <name type="scientific">Martelella mediterranea DSM 17316</name>
    <dbReference type="NCBI Taxonomy" id="1122214"/>
    <lineage>
        <taxon>Bacteria</taxon>
        <taxon>Pseudomonadati</taxon>
        <taxon>Pseudomonadota</taxon>
        <taxon>Alphaproteobacteria</taxon>
        <taxon>Hyphomicrobiales</taxon>
        <taxon>Aurantimonadaceae</taxon>
        <taxon>Martelella</taxon>
    </lineage>
</organism>